<name>A0AAV2E9K1_9ROSI</name>
<protein>
    <recommendedName>
        <fullName evidence="1">RNase H type-1 domain-containing protein</fullName>
    </recommendedName>
</protein>
<sequence length="275" mass="30931">MSCPLCVHPIESIHHCLFACPHANEGWKKEWPTLPHPNPSIPFLEWLHALTSRYPICSIQKIIFLLWQTWKSRNERIFKNTTPWPPSTISKAASAHQQWTSCPKRSPTATLPTKLIPPPNLASPPPSSHDFEIHCDESIFRDPQEVAFGVVVMNSHGQVCDGKAESLHCFSPIEAEAKALEEGSRLAASLRSPCLVHSDCLTLVKALSEHRTTWPWRAAAWIGSIKQTLDNSPMIRIKHIGRKRNSMANWVARSCAKNTLPTEWVQILDVVSPLL</sequence>
<dbReference type="EMBL" id="OZ034817">
    <property type="protein sequence ID" value="CAL1382372.1"/>
    <property type="molecule type" value="Genomic_DNA"/>
</dbReference>
<dbReference type="AlphaFoldDB" id="A0AAV2E9K1"/>
<dbReference type="SUPFAM" id="SSF53098">
    <property type="entry name" value="Ribonuclease H-like"/>
    <property type="match status" value="1"/>
</dbReference>
<gene>
    <name evidence="2" type="ORF">LTRI10_LOCUS23699</name>
</gene>
<organism evidence="2 3">
    <name type="scientific">Linum trigynum</name>
    <dbReference type="NCBI Taxonomy" id="586398"/>
    <lineage>
        <taxon>Eukaryota</taxon>
        <taxon>Viridiplantae</taxon>
        <taxon>Streptophyta</taxon>
        <taxon>Embryophyta</taxon>
        <taxon>Tracheophyta</taxon>
        <taxon>Spermatophyta</taxon>
        <taxon>Magnoliopsida</taxon>
        <taxon>eudicotyledons</taxon>
        <taxon>Gunneridae</taxon>
        <taxon>Pentapetalae</taxon>
        <taxon>rosids</taxon>
        <taxon>fabids</taxon>
        <taxon>Malpighiales</taxon>
        <taxon>Linaceae</taxon>
        <taxon>Linum</taxon>
    </lineage>
</organism>
<dbReference type="GO" id="GO:0004523">
    <property type="term" value="F:RNA-DNA hybrid ribonuclease activity"/>
    <property type="evidence" value="ECO:0007669"/>
    <property type="project" value="InterPro"/>
</dbReference>
<evidence type="ECO:0000313" key="2">
    <source>
        <dbReference type="EMBL" id="CAL1382372.1"/>
    </source>
</evidence>
<evidence type="ECO:0000259" key="1">
    <source>
        <dbReference type="Pfam" id="PF13456"/>
    </source>
</evidence>
<dbReference type="Gene3D" id="3.30.420.10">
    <property type="entry name" value="Ribonuclease H-like superfamily/Ribonuclease H"/>
    <property type="match status" value="1"/>
</dbReference>
<dbReference type="GO" id="GO:0003676">
    <property type="term" value="F:nucleic acid binding"/>
    <property type="evidence" value="ECO:0007669"/>
    <property type="project" value="InterPro"/>
</dbReference>
<proteinExistence type="predicted"/>
<keyword evidence="3" id="KW-1185">Reference proteome</keyword>
<dbReference type="InterPro" id="IPR044730">
    <property type="entry name" value="RNase_H-like_dom_plant"/>
</dbReference>
<reference evidence="2 3" key="1">
    <citation type="submission" date="2024-04" db="EMBL/GenBank/DDBJ databases">
        <authorList>
            <person name="Fracassetti M."/>
        </authorList>
    </citation>
    <scope>NUCLEOTIDE SEQUENCE [LARGE SCALE GENOMIC DNA]</scope>
</reference>
<dbReference type="InterPro" id="IPR052929">
    <property type="entry name" value="RNase_H-like_EbsB-rel"/>
</dbReference>
<evidence type="ECO:0000313" key="3">
    <source>
        <dbReference type="Proteomes" id="UP001497516"/>
    </source>
</evidence>
<accession>A0AAV2E9K1</accession>
<dbReference type="Proteomes" id="UP001497516">
    <property type="component" value="Chromosome 4"/>
</dbReference>
<dbReference type="InterPro" id="IPR002156">
    <property type="entry name" value="RNaseH_domain"/>
</dbReference>
<dbReference type="InterPro" id="IPR036397">
    <property type="entry name" value="RNaseH_sf"/>
</dbReference>
<dbReference type="Pfam" id="PF13456">
    <property type="entry name" value="RVT_3"/>
    <property type="match status" value="1"/>
</dbReference>
<feature type="domain" description="RNase H type-1" evidence="1">
    <location>
        <begin position="144"/>
        <end position="255"/>
    </location>
</feature>
<dbReference type="PANTHER" id="PTHR47074:SF11">
    <property type="entry name" value="REVERSE TRANSCRIPTASE-LIKE PROTEIN"/>
    <property type="match status" value="1"/>
</dbReference>
<dbReference type="CDD" id="cd06222">
    <property type="entry name" value="RNase_H_like"/>
    <property type="match status" value="1"/>
</dbReference>
<dbReference type="InterPro" id="IPR012337">
    <property type="entry name" value="RNaseH-like_sf"/>
</dbReference>
<dbReference type="PANTHER" id="PTHR47074">
    <property type="entry name" value="BNAC02G40300D PROTEIN"/>
    <property type="match status" value="1"/>
</dbReference>